<dbReference type="Proteomes" id="UP000325081">
    <property type="component" value="Unassembled WGS sequence"/>
</dbReference>
<dbReference type="OrthoDB" id="1938143at2759"/>
<name>A0A5A7R1M2_STRAF</name>
<gene>
    <name evidence="2" type="ORF">STAS_28985</name>
</gene>
<keyword evidence="3" id="KW-1185">Reference proteome</keyword>
<sequence length="686" mass="76594">MESAGQTSHFWWGVFGSEKRVMEVFMNPSLSSYLWMEQNILPAAEQLPHSVDLLNLGPRTRPTATIILVHPFPTTTTTTTLIHLGYDRVTYSLNLLQFILQLVHLRQLVPVQPLHRLLHRLLYLLFIPCPQLLPKLLIPHRVPHIICVVLERVLRLNLLLRLLVLRLIPLRILHHLLYILLAQPPFVVRDRYLILHARRLILRHHIQYTVRIDVERHVDLRDTPGRRRDSGQLKFPEEVIVPRPRPLPLINLDEYTRLVIRVGRENLLLLSRDSRVPRDQNSHDTPSRLQTERKRRDVEQQKLLNFLVPFTRQNGRLHCGPVSDGLVRVDALAELLPVEEVLQKLLDFGYPGRPAHENHLVDEGLVDLGVPQALLHGLHALEEEVHAELLEPRARDRRVEVDPLEQRRAGAAADVLPVLAAELGHEVVDEAVVEVLPAEVGVPRGGLHLEDPFLDREDGDVERAAAEVKDEHVALAAVGGRGALVEAVGDGGGGGLVDDAEDVEASDGAGVLGGLALGVVEVGGDGDDGVLGWGPEEGLGGLAHLGEDHGGDFFRGELLAFVLVGDEDEGLVGGAGDDVLQQGLKVEIRNGRSTKLKDWNWVVNGPTKIKQGAVRTDVWVADLMTNEGRNWDERLVRGYFDEAESRQVLQINTLNPEAEDKWSVLMLYLLDFSSCGCLQCIWCVVV</sequence>
<reference evidence="3" key="1">
    <citation type="journal article" date="2019" name="Curr. Biol.">
        <title>Genome Sequence of Striga asiatica Provides Insight into the Evolution of Plant Parasitism.</title>
        <authorList>
            <person name="Yoshida S."/>
            <person name="Kim S."/>
            <person name="Wafula E.K."/>
            <person name="Tanskanen J."/>
            <person name="Kim Y.M."/>
            <person name="Honaas L."/>
            <person name="Yang Z."/>
            <person name="Spallek T."/>
            <person name="Conn C.E."/>
            <person name="Ichihashi Y."/>
            <person name="Cheong K."/>
            <person name="Cui S."/>
            <person name="Der J.P."/>
            <person name="Gundlach H."/>
            <person name="Jiao Y."/>
            <person name="Hori C."/>
            <person name="Ishida J.K."/>
            <person name="Kasahara H."/>
            <person name="Kiba T."/>
            <person name="Kim M.S."/>
            <person name="Koo N."/>
            <person name="Laohavisit A."/>
            <person name="Lee Y.H."/>
            <person name="Lumba S."/>
            <person name="McCourt P."/>
            <person name="Mortimer J.C."/>
            <person name="Mutuku J.M."/>
            <person name="Nomura T."/>
            <person name="Sasaki-Sekimoto Y."/>
            <person name="Seto Y."/>
            <person name="Wang Y."/>
            <person name="Wakatake T."/>
            <person name="Sakakibara H."/>
            <person name="Demura T."/>
            <person name="Yamaguchi S."/>
            <person name="Yoneyama K."/>
            <person name="Manabe R.I."/>
            <person name="Nelson D.C."/>
            <person name="Schulman A.H."/>
            <person name="Timko M.P."/>
            <person name="dePamphilis C.W."/>
            <person name="Choi D."/>
            <person name="Shirasu K."/>
        </authorList>
    </citation>
    <scope>NUCLEOTIDE SEQUENCE [LARGE SCALE GENOMIC DNA]</scope>
    <source>
        <strain evidence="3">cv. UVA1</strain>
    </source>
</reference>
<feature type="region of interest" description="Disordered" evidence="1">
    <location>
        <begin position="275"/>
        <end position="295"/>
    </location>
</feature>
<proteinExistence type="predicted"/>
<evidence type="ECO:0000313" key="2">
    <source>
        <dbReference type="EMBL" id="GER51585.1"/>
    </source>
</evidence>
<dbReference type="AlphaFoldDB" id="A0A5A7R1M2"/>
<evidence type="ECO:0000313" key="3">
    <source>
        <dbReference type="Proteomes" id="UP000325081"/>
    </source>
</evidence>
<dbReference type="Pfam" id="PF10712">
    <property type="entry name" value="NAD-GH"/>
    <property type="match status" value="2"/>
</dbReference>
<dbReference type="EMBL" id="BKCP01009737">
    <property type="protein sequence ID" value="GER51585.1"/>
    <property type="molecule type" value="Genomic_DNA"/>
</dbReference>
<comment type="caution">
    <text evidence="2">The sequence shown here is derived from an EMBL/GenBank/DDBJ whole genome shotgun (WGS) entry which is preliminary data.</text>
</comment>
<protein>
    <submittedName>
        <fullName evidence="2">NAD-specific glutamate dehydrogenase</fullName>
    </submittedName>
</protein>
<accession>A0A5A7R1M2</accession>
<organism evidence="2 3">
    <name type="scientific">Striga asiatica</name>
    <name type="common">Asiatic witchweed</name>
    <name type="synonym">Buchnera asiatica</name>
    <dbReference type="NCBI Taxonomy" id="4170"/>
    <lineage>
        <taxon>Eukaryota</taxon>
        <taxon>Viridiplantae</taxon>
        <taxon>Streptophyta</taxon>
        <taxon>Embryophyta</taxon>
        <taxon>Tracheophyta</taxon>
        <taxon>Spermatophyta</taxon>
        <taxon>Magnoliopsida</taxon>
        <taxon>eudicotyledons</taxon>
        <taxon>Gunneridae</taxon>
        <taxon>Pentapetalae</taxon>
        <taxon>asterids</taxon>
        <taxon>lamiids</taxon>
        <taxon>Lamiales</taxon>
        <taxon>Orobanchaceae</taxon>
        <taxon>Buchnereae</taxon>
        <taxon>Striga</taxon>
    </lineage>
</organism>
<dbReference type="InterPro" id="IPR019651">
    <property type="entry name" value="Glutamate_DH_NAD-spec"/>
</dbReference>
<evidence type="ECO:0000256" key="1">
    <source>
        <dbReference type="SAM" id="MobiDB-lite"/>
    </source>
</evidence>